<dbReference type="EMBL" id="FNVT01000003">
    <property type="protein sequence ID" value="SEG60821.1"/>
    <property type="molecule type" value="Genomic_DNA"/>
</dbReference>
<dbReference type="RefSeq" id="WP_146103639.1">
    <property type="nucleotide sequence ID" value="NZ_FNVT01000003.1"/>
</dbReference>
<gene>
    <name evidence="1" type="ORF">SAMN05444920_103436</name>
</gene>
<name>A0A1H6BJ88_9ACTN</name>
<keyword evidence="2" id="KW-1185">Reference proteome</keyword>
<organism evidence="1 2">
    <name type="scientific">Nonomuraea solani</name>
    <dbReference type="NCBI Taxonomy" id="1144553"/>
    <lineage>
        <taxon>Bacteria</taxon>
        <taxon>Bacillati</taxon>
        <taxon>Actinomycetota</taxon>
        <taxon>Actinomycetes</taxon>
        <taxon>Streptosporangiales</taxon>
        <taxon>Streptosporangiaceae</taxon>
        <taxon>Nonomuraea</taxon>
    </lineage>
</organism>
<dbReference type="Proteomes" id="UP000236732">
    <property type="component" value="Unassembled WGS sequence"/>
</dbReference>
<evidence type="ECO:0000313" key="2">
    <source>
        <dbReference type="Proteomes" id="UP000236732"/>
    </source>
</evidence>
<accession>A0A1H6BJ88</accession>
<sequence>MVNAETSTVRGVGPWVATHAPEINNAVAVRRAVKGGVVQVCELANPEHIATITATAWANFCAKVRDYEYQPEAYGDIAIFRVAETGTSPKPIITTMTNYQVFTHAIREGRFDRLPPVDIGLSVGKWMTATNVVRPIGEPQ</sequence>
<reference evidence="1 2" key="1">
    <citation type="submission" date="2016-10" db="EMBL/GenBank/DDBJ databases">
        <authorList>
            <person name="de Groot N.N."/>
        </authorList>
    </citation>
    <scope>NUCLEOTIDE SEQUENCE [LARGE SCALE GENOMIC DNA]</scope>
    <source>
        <strain evidence="1 2">CGMCC 4.7037</strain>
    </source>
</reference>
<proteinExistence type="predicted"/>
<protein>
    <submittedName>
        <fullName evidence="1">Uncharacterized protein</fullName>
    </submittedName>
</protein>
<dbReference type="AlphaFoldDB" id="A0A1H6BJ88"/>
<evidence type="ECO:0000313" key="1">
    <source>
        <dbReference type="EMBL" id="SEG60821.1"/>
    </source>
</evidence>